<keyword evidence="8 12" id="KW-0479">Metal-binding</keyword>
<evidence type="ECO:0000256" key="12">
    <source>
        <dbReference type="RuleBase" id="RU361144"/>
    </source>
</evidence>
<evidence type="ECO:0000256" key="7">
    <source>
        <dbReference type="PIRSR" id="PIRSR601548-11"/>
    </source>
</evidence>
<dbReference type="EMBL" id="JAIWYP010000005">
    <property type="protein sequence ID" value="KAH3825872.1"/>
    <property type="molecule type" value="Genomic_DNA"/>
</dbReference>
<dbReference type="Proteomes" id="UP000828390">
    <property type="component" value="Unassembled WGS sequence"/>
</dbReference>
<feature type="active site" description="Proton acceptor 1" evidence="5">
    <location>
        <position position="462"/>
    </location>
</feature>
<protein>
    <recommendedName>
        <fullName evidence="12">Angiotensin-converting enzyme</fullName>
        <ecNumber evidence="12">3.4.-.-</ecNumber>
    </recommendedName>
</protein>
<evidence type="ECO:0000256" key="9">
    <source>
        <dbReference type="PIRSR" id="PIRSR601548-4"/>
    </source>
</evidence>
<evidence type="ECO:0000313" key="14">
    <source>
        <dbReference type="Proteomes" id="UP000828390"/>
    </source>
</evidence>
<dbReference type="SUPFAM" id="SSF55486">
    <property type="entry name" value="Metalloproteases ('zincins'), catalytic domain"/>
    <property type="match status" value="1"/>
</dbReference>
<keyword evidence="12" id="KW-0482">Metalloprotease</keyword>
<keyword evidence="4 6" id="KW-0325">Glycoprotein</keyword>
<dbReference type="GO" id="GO:0004180">
    <property type="term" value="F:carboxypeptidase activity"/>
    <property type="evidence" value="ECO:0007669"/>
    <property type="project" value="UniProtKB-KW"/>
</dbReference>
<reference evidence="13" key="1">
    <citation type="journal article" date="2019" name="bioRxiv">
        <title>The Genome of the Zebra Mussel, Dreissena polymorpha: A Resource for Invasive Species Research.</title>
        <authorList>
            <person name="McCartney M.A."/>
            <person name="Auch B."/>
            <person name="Kono T."/>
            <person name="Mallez S."/>
            <person name="Zhang Y."/>
            <person name="Obille A."/>
            <person name="Becker A."/>
            <person name="Abrahante J.E."/>
            <person name="Garbe J."/>
            <person name="Badalamenti J.P."/>
            <person name="Herman A."/>
            <person name="Mangelson H."/>
            <person name="Liachko I."/>
            <person name="Sullivan S."/>
            <person name="Sone E.D."/>
            <person name="Koren S."/>
            <person name="Silverstein K.A.T."/>
            <person name="Beckman K.B."/>
            <person name="Gohl D.M."/>
        </authorList>
    </citation>
    <scope>NUCLEOTIDE SEQUENCE</scope>
    <source>
        <strain evidence="13">Duluth1</strain>
        <tissue evidence="13">Whole animal</tissue>
    </source>
</reference>
<feature type="binding site" evidence="10">
    <location>
        <position position="461"/>
    </location>
    <ligand>
        <name>Zn(2+)</name>
        <dbReference type="ChEBI" id="CHEBI:29105"/>
        <label>2</label>
        <note>catalytic</note>
    </ligand>
</feature>
<keyword evidence="12" id="KW-0645">Protease</keyword>
<dbReference type="GO" id="GO:0006508">
    <property type="term" value="P:proteolysis"/>
    <property type="evidence" value="ECO:0007669"/>
    <property type="project" value="UniProtKB-KW"/>
</dbReference>
<comment type="caution">
    <text evidence="11">Lacks conserved residue(s) required for the propagation of feature annotation.</text>
</comment>
<feature type="binding site" evidence="8">
    <location>
        <position position="489"/>
    </location>
    <ligand>
        <name>Zn(2+)</name>
        <dbReference type="ChEBI" id="CHEBI:29105"/>
        <label>1</label>
        <note>catalytic</note>
    </ligand>
</feature>
<evidence type="ECO:0000256" key="8">
    <source>
        <dbReference type="PIRSR" id="PIRSR601548-3"/>
    </source>
</evidence>
<dbReference type="PRINTS" id="PR00791">
    <property type="entry name" value="PEPDIPTASEA"/>
</dbReference>
<feature type="binding site" evidence="8">
    <location>
        <position position="461"/>
    </location>
    <ligand>
        <name>Zn(2+)</name>
        <dbReference type="ChEBI" id="CHEBI:29105"/>
        <label>1</label>
        <note>catalytic</note>
    </ligand>
</feature>
<evidence type="ECO:0000256" key="3">
    <source>
        <dbReference type="ARBA" id="ARBA00023157"/>
    </source>
</evidence>
<evidence type="ECO:0000256" key="4">
    <source>
        <dbReference type="ARBA" id="ARBA00023180"/>
    </source>
</evidence>
<feature type="binding site" evidence="10">
    <location>
        <position position="465"/>
    </location>
    <ligand>
        <name>Zn(2+)</name>
        <dbReference type="ChEBI" id="CHEBI:29105"/>
        <label>2</label>
        <note>catalytic</note>
    </ligand>
</feature>
<dbReference type="EC" id="3.4.-.-" evidence="12"/>
<feature type="disulfide bond" evidence="9">
    <location>
        <begin position="426"/>
        <end position="448"/>
    </location>
</feature>
<evidence type="ECO:0000256" key="2">
    <source>
        <dbReference type="ARBA" id="ARBA00022729"/>
    </source>
</evidence>
<dbReference type="InterPro" id="IPR001548">
    <property type="entry name" value="Peptidase_M2"/>
</dbReference>
<evidence type="ECO:0000256" key="5">
    <source>
        <dbReference type="PIRSR" id="PIRSR601548-1"/>
    </source>
</evidence>
<dbReference type="GO" id="GO:0008241">
    <property type="term" value="F:peptidyl-dipeptidase activity"/>
    <property type="evidence" value="ECO:0007669"/>
    <property type="project" value="InterPro"/>
</dbReference>
<dbReference type="PANTHER" id="PTHR10514">
    <property type="entry name" value="ANGIOTENSIN-CONVERTING ENZYME"/>
    <property type="match status" value="1"/>
</dbReference>
<feature type="glycosylation site" description="N-linked (GlcNAc...) asparagine; partial" evidence="6">
    <location>
        <position position="220"/>
    </location>
</feature>
<feature type="disulfide bond" evidence="9">
    <location>
        <begin position="627"/>
        <end position="639"/>
    </location>
</feature>
<keyword evidence="2" id="KW-0732">Signal</keyword>
<keyword evidence="14" id="KW-1185">Reference proteome</keyword>
<keyword evidence="12" id="KW-0121">Carboxypeptidase</keyword>
<feature type="active site" description="Proton donor 1" evidence="5">
    <location>
        <position position="602"/>
    </location>
</feature>
<evidence type="ECO:0000256" key="11">
    <source>
        <dbReference type="PROSITE-ProRule" id="PRU01355"/>
    </source>
</evidence>
<dbReference type="PANTHER" id="PTHR10514:SF27">
    <property type="entry name" value="ANGIOTENSIN-CONVERTING ENZYME"/>
    <property type="match status" value="1"/>
</dbReference>
<evidence type="ECO:0000313" key="13">
    <source>
        <dbReference type="EMBL" id="KAH3825872.1"/>
    </source>
</evidence>
<evidence type="ECO:0000256" key="10">
    <source>
        <dbReference type="PIRSR" id="PIRSR601548-8"/>
    </source>
</evidence>
<feature type="active site" description="Proton acceptor 2" evidence="7">
    <location>
        <position position="462"/>
    </location>
</feature>
<accession>A0A9D4H5V3</accession>
<dbReference type="AlphaFoldDB" id="A0A9D4H5V3"/>
<dbReference type="CDD" id="cd06461">
    <property type="entry name" value="M2_ACE"/>
    <property type="match status" value="1"/>
</dbReference>
<keyword evidence="8 12" id="KW-0862">Zinc</keyword>
<comment type="caution">
    <text evidence="13">The sequence shown here is derived from an EMBL/GenBank/DDBJ whole genome shotgun (WGS) entry which is preliminary data.</text>
</comment>
<dbReference type="FunFam" id="1.10.1370.30:FF:000005">
    <property type="entry name" value="Angiotensin-converting enzyme"/>
    <property type="match status" value="1"/>
</dbReference>
<feature type="binding site" evidence="8">
    <location>
        <position position="465"/>
    </location>
    <ligand>
        <name>Zn(2+)</name>
        <dbReference type="ChEBI" id="CHEBI:29105"/>
        <label>1</label>
        <note>catalytic</note>
    </ligand>
</feature>
<comment type="similarity">
    <text evidence="1 11 12">Belongs to the peptidase M2 family.</text>
</comment>
<feature type="binding site" evidence="10">
    <location>
        <position position="489"/>
    </location>
    <ligand>
        <name>Zn(2+)</name>
        <dbReference type="ChEBI" id="CHEBI:29105"/>
        <label>2</label>
        <note>catalytic</note>
    </ligand>
</feature>
<dbReference type="GO" id="GO:0005886">
    <property type="term" value="C:plasma membrane"/>
    <property type="evidence" value="ECO:0007669"/>
    <property type="project" value="TreeGrafter"/>
</dbReference>
<gene>
    <name evidence="13" type="ORF">DPMN_127755</name>
</gene>
<dbReference type="Gene3D" id="1.10.1370.30">
    <property type="match status" value="1"/>
</dbReference>
<reference evidence="13" key="2">
    <citation type="submission" date="2020-11" db="EMBL/GenBank/DDBJ databases">
        <authorList>
            <person name="McCartney M.A."/>
            <person name="Auch B."/>
            <person name="Kono T."/>
            <person name="Mallez S."/>
            <person name="Becker A."/>
            <person name="Gohl D.M."/>
            <person name="Silverstein K.A.T."/>
            <person name="Koren S."/>
            <person name="Bechman K.B."/>
            <person name="Herman A."/>
            <person name="Abrahante J.E."/>
            <person name="Garbe J."/>
        </authorList>
    </citation>
    <scope>NUCLEOTIDE SEQUENCE</scope>
    <source>
        <strain evidence="13">Duluth1</strain>
        <tissue evidence="13">Whole animal</tissue>
    </source>
</reference>
<sequence length="713" mass="82372">MTSHKFQQHNIHVWRGFSSILGAEMRLAFVAFVLVTFIATCFHARAADVAKAELDRLKEYLENVEFIEDEDALNSLTERTEEEVMRSACDSQMHYDEPLPDDVSEFVDDVTQFVGTWDMCLGKWQSKTAYADWNYETDLTDANAQKNTDVSVQRSGFTKQLSVQATKVLNHAHFSELDDDIKRQVRLLAFETSPKDPDDNIALETTKNDLQKIYSTATVNGLPLEPNVTEVMSHSRDPDVLLGAWWGWRNATGPLMKDKYERMIGLLNKGATDNGFANYADAWEESQFDSTDDIEEQAAKLWMEIKPLYEQLHAYVRHRLAAYYHDYRSFNNDIKFWGVFRQGAMPAHLQGNMWSQQWENIYDIVKPYPEEVEKDYDKMLKEKVFDAAKLFKMAEQFYTSIGLFPMTNDFWKYSMITKPEGRDVVCHASAFDFYTTKPPNNDFRIKMCTEINMDSFETIHHEMGHITYFMAYQDQPTVYRDGANSGFHEAIGDTISLSAMTRQHLERLLGDGQGTPVQTVRSAEQGKPSKGDINYLMRKALIKVAFLPFGYLIDKWRWDVMRGTVTKDQYNRHWWKLILQYQGLVSSVPRSEKDFDPGSKYHIPSDSPYICYFISFISQFQFYEAMCEAAGHQGPLYNCDFYQSVEAGNKLKALLQLGKSKPWPTAMEALTGSKEIHSSAILKYFKPLYDWLVAENARLKNPVGWKHAKINFE</sequence>
<keyword evidence="12" id="KW-0378">Hydrolase</keyword>
<organism evidence="13 14">
    <name type="scientific">Dreissena polymorpha</name>
    <name type="common">Zebra mussel</name>
    <name type="synonym">Mytilus polymorpha</name>
    <dbReference type="NCBI Taxonomy" id="45954"/>
    <lineage>
        <taxon>Eukaryota</taxon>
        <taxon>Metazoa</taxon>
        <taxon>Spiralia</taxon>
        <taxon>Lophotrochozoa</taxon>
        <taxon>Mollusca</taxon>
        <taxon>Bivalvia</taxon>
        <taxon>Autobranchia</taxon>
        <taxon>Heteroconchia</taxon>
        <taxon>Euheterodonta</taxon>
        <taxon>Imparidentia</taxon>
        <taxon>Neoheterodontei</taxon>
        <taxon>Myida</taxon>
        <taxon>Dreissenoidea</taxon>
        <taxon>Dreissenidae</taxon>
        <taxon>Dreissena</taxon>
    </lineage>
</organism>
<comment type="cofactor">
    <cofactor evidence="12">
        <name>Zn(2+)</name>
        <dbReference type="ChEBI" id="CHEBI:29105"/>
    </cofactor>
    <text evidence="12">Binds 1 zinc ion per subunit.</text>
</comment>
<keyword evidence="3 9" id="KW-1015">Disulfide bond</keyword>
<evidence type="ECO:0000256" key="1">
    <source>
        <dbReference type="ARBA" id="ARBA00008139"/>
    </source>
</evidence>
<proteinExistence type="inferred from homology"/>
<feature type="active site" description="Proton donor 2" evidence="7">
    <location>
        <position position="602"/>
    </location>
</feature>
<dbReference type="GO" id="GO:0046872">
    <property type="term" value="F:metal ion binding"/>
    <property type="evidence" value="ECO:0007669"/>
    <property type="project" value="UniProtKB-KW"/>
</dbReference>
<name>A0A9D4H5V3_DREPO</name>
<dbReference type="PROSITE" id="PS52011">
    <property type="entry name" value="PEPTIDASE_M2"/>
    <property type="match status" value="1"/>
</dbReference>
<dbReference type="Pfam" id="PF01401">
    <property type="entry name" value="Peptidase_M2"/>
    <property type="match status" value="1"/>
</dbReference>
<evidence type="ECO:0000256" key="6">
    <source>
        <dbReference type="PIRSR" id="PIRSR601548-10"/>
    </source>
</evidence>
<dbReference type="GO" id="GO:0008237">
    <property type="term" value="F:metallopeptidase activity"/>
    <property type="evidence" value="ECO:0007669"/>
    <property type="project" value="UniProtKB-KW"/>
</dbReference>